<dbReference type="SMART" id="SM01208">
    <property type="entry name" value="G5"/>
    <property type="match status" value="1"/>
</dbReference>
<accession>A0A971CXC9</accession>
<dbReference type="RefSeq" id="WP_273171976.1">
    <property type="nucleotide sequence ID" value="NZ_JAAXZR010000002.1"/>
</dbReference>
<feature type="domain" description="G5" evidence="4">
    <location>
        <begin position="143"/>
        <end position="223"/>
    </location>
</feature>
<feature type="region of interest" description="Disordered" evidence="2">
    <location>
        <begin position="226"/>
        <end position="252"/>
    </location>
</feature>
<feature type="transmembrane region" description="Helical" evidence="3">
    <location>
        <begin position="20"/>
        <end position="39"/>
    </location>
</feature>
<keyword evidence="3" id="KW-1133">Transmembrane helix</keyword>
<keyword evidence="1" id="KW-0732">Signal</keyword>
<dbReference type="InterPro" id="IPR011098">
    <property type="entry name" value="G5_dom"/>
</dbReference>
<proteinExistence type="predicted"/>
<dbReference type="Pfam" id="PF03990">
    <property type="entry name" value="DUF348"/>
    <property type="match status" value="1"/>
</dbReference>
<evidence type="ECO:0000256" key="1">
    <source>
        <dbReference type="ARBA" id="ARBA00022729"/>
    </source>
</evidence>
<dbReference type="EMBL" id="JAAXZR010000002">
    <property type="protein sequence ID" value="NLT78703.1"/>
    <property type="molecule type" value="Genomic_DNA"/>
</dbReference>
<dbReference type="AlphaFoldDB" id="A0A971CXC9"/>
<dbReference type="Pfam" id="PF07501">
    <property type="entry name" value="G5"/>
    <property type="match status" value="1"/>
</dbReference>
<evidence type="ECO:0000256" key="3">
    <source>
        <dbReference type="SAM" id="Phobius"/>
    </source>
</evidence>
<reference evidence="5" key="1">
    <citation type="journal article" date="2020" name="Biotechnol. Biofuels">
        <title>New insights from the biogas microbiome by comprehensive genome-resolved metagenomics of nearly 1600 species originating from multiple anaerobic digesters.</title>
        <authorList>
            <person name="Campanaro S."/>
            <person name="Treu L."/>
            <person name="Rodriguez-R L.M."/>
            <person name="Kovalovszki A."/>
            <person name="Ziels R.M."/>
            <person name="Maus I."/>
            <person name="Zhu X."/>
            <person name="Kougias P.G."/>
            <person name="Basile A."/>
            <person name="Luo G."/>
            <person name="Schluter A."/>
            <person name="Konstantinidis K.T."/>
            <person name="Angelidaki I."/>
        </authorList>
    </citation>
    <scope>NUCLEOTIDE SEQUENCE</scope>
    <source>
        <strain evidence="5">AS01afH2WH_6</strain>
    </source>
</reference>
<reference evidence="5" key="2">
    <citation type="submission" date="2020-01" db="EMBL/GenBank/DDBJ databases">
        <authorList>
            <person name="Campanaro S."/>
        </authorList>
    </citation>
    <scope>NUCLEOTIDE SEQUENCE</scope>
    <source>
        <strain evidence="5">AS01afH2WH_6</strain>
    </source>
</reference>
<organism evidence="5 6">
    <name type="scientific">Bifidobacterium crudilactis</name>
    <dbReference type="NCBI Taxonomy" id="327277"/>
    <lineage>
        <taxon>Bacteria</taxon>
        <taxon>Bacillati</taxon>
        <taxon>Actinomycetota</taxon>
        <taxon>Actinomycetes</taxon>
        <taxon>Bifidobacteriales</taxon>
        <taxon>Bifidobacteriaceae</taxon>
        <taxon>Bifidobacterium</taxon>
    </lineage>
</organism>
<evidence type="ECO:0000313" key="5">
    <source>
        <dbReference type="EMBL" id="NLT78703.1"/>
    </source>
</evidence>
<dbReference type="SUPFAM" id="SSF53955">
    <property type="entry name" value="Lysozyme-like"/>
    <property type="match status" value="1"/>
</dbReference>
<dbReference type="PROSITE" id="PS51109">
    <property type="entry name" value="G5"/>
    <property type="match status" value="1"/>
</dbReference>
<comment type="caution">
    <text evidence="5">The sequence shown here is derived from an EMBL/GenBank/DDBJ whole genome shotgun (WGS) entry which is preliminary data.</text>
</comment>
<dbReference type="Proteomes" id="UP000767327">
    <property type="component" value="Unassembled WGS sequence"/>
</dbReference>
<dbReference type="InterPro" id="IPR023346">
    <property type="entry name" value="Lysozyme-like_dom_sf"/>
</dbReference>
<protein>
    <submittedName>
        <fullName evidence="5">DUF348 domain-containing protein</fullName>
    </submittedName>
</protein>
<dbReference type="Gene3D" id="1.10.530.10">
    <property type="match status" value="1"/>
</dbReference>
<dbReference type="Gene3D" id="2.20.230.10">
    <property type="entry name" value="Resuscitation-promoting factor rpfb"/>
    <property type="match status" value="1"/>
</dbReference>
<name>A0A971CXC9_9BIFI</name>
<feature type="compositionally biased region" description="Low complexity" evidence="2">
    <location>
        <begin position="226"/>
        <end position="250"/>
    </location>
</feature>
<evidence type="ECO:0000256" key="2">
    <source>
        <dbReference type="SAM" id="MobiDB-lite"/>
    </source>
</evidence>
<evidence type="ECO:0000313" key="6">
    <source>
        <dbReference type="Proteomes" id="UP000767327"/>
    </source>
</evidence>
<sequence length="350" mass="36551">MASHRKEHVSLFAALTKRQWTRLVAGSLSVVMLICVGLFSRDFYGETQKASAGQVTEYSATQTQGLTVSRDTVRKALDQGQGDGTSNTSYIKVQVNGKSKIVLGDNFTTVKSVLEAGDITLNPDDTVTPALDTPVNESTVITISSSDSKIETSESEIAFNTIEEQTDSLPSGTKKVQSEGQAGVMVTTSLVTVAGGKNTSSNVFASYVKTAPVNKVVLVGTGKVATSTSGSSSSSSSAPASTATASTSTAPVGDSQSIAHQMVLSRGWSESDFTCLVQLWNRESGWRTNAANPSGAYGIPQALPGSKMASAGADWATNPATQISWGLGYIAGRYSTPCGAWAHSQSSGWY</sequence>
<keyword evidence="3" id="KW-0812">Transmembrane</keyword>
<evidence type="ECO:0000259" key="4">
    <source>
        <dbReference type="PROSITE" id="PS51109"/>
    </source>
</evidence>
<keyword evidence="3" id="KW-0472">Membrane</keyword>
<dbReference type="InterPro" id="IPR007137">
    <property type="entry name" value="DUF348"/>
</dbReference>
<gene>
    <name evidence="5" type="ORF">GXW98_00210</name>
</gene>